<name>A0A179FBG1_METCM</name>
<accession>A0A179FBG1</accession>
<evidence type="ECO:0000313" key="2">
    <source>
        <dbReference type="EMBL" id="OAQ62757.1"/>
    </source>
</evidence>
<dbReference type="KEGG" id="pchm:VFPPC_11190"/>
<keyword evidence="3" id="KW-1185">Reference proteome</keyword>
<organism evidence="2 3">
    <name type="scientific">Pochonia chlamydosporia 170</name>
    <dbReference type="NCBI Taxonomy" id="1380566"/>
    <lineage>
        <taxon>Eukaryota</taxon>
        <taxon>Fungi</taxon>
        <taxon>Dikarya</taxon>
        <taxon>Ascomycota</taxon>
        <taxon>Pezizomycotina</taxon>
        <taxon>Sordariomycetes</taxon>
        <taxon>Hypocreomycetidae</taxon>
        <taxon>Hypocreales</taxon>
        <taxon>Clavicipitaceae</taxon>
        <taxon>Pochonia</taxon>
    </lineage>
</organism>
<comment type="caution">
    <text evidence="2">The sequence shown here is derived from an EMBL/GenBank/DDBJ whole genome shotgun (WGS) entry which is preliminary data.</text>
</comment>
<feature type="region of interest" description="Disordered" evidence="1">
    <location>
        <begin position="1"/>
        <end position="59"/>
    </location>
</feature>
<reference evidence="2 3" key="1">
    <citation type="journal article" date="2016" name="PLoS Pathog.">
        <title>Biosynthesis of antibiotic leucinostatins in bio-control fungus Purpureocillium lilacinum and their inhibition on phytophthora revealed by genome mining.</title>
        <authorList>
            <person name="Wang G."/>
            <person name="Liu Z."/>
            <person name="Lin R."/>
            <person name="Li E."/>
            <person name="Mao Z."/>
            <person name="Ling J."/>
            <person name="Yang Y."/>
            <person name="Yin W.B."/>
            <person name="Xie B."/>
        </authorList>
    </citation>
    <scope>NUCLEOTIDE SEQUENCE [LARGE SCALE GENOMIC DNA]</scope>
    <source>
        <strain evidence="2">170</strain>
    </source>
</reference>
<feature type="compositionally biased region" description="Basic and acidic residues" evidence="1">
    <location>
        <begin position="125"/>
        <end position="159"/>
    </location>
</feature>
<feature type="compositionally biased region" description="Polar residues" evidence="1">
    <location>
        <begin position="45"/>
        <end position="59"/>
    </location>
</feature>
<dbReference type="AlphaFoldDB" id="A0A179FBG1"/>
<feature type="compositionally biased region" description="Low complexity" evidence="1">
    <location>
        <begin position="34"/>
        <end position="44"/>
    </location>
</feature>
<feature type="compositionally biased region" description="Polar residues" evidence="1">
    <location>
        <begin position="1"/>
        <end position="33"/>
    </location>
</feature>
<protein>
    <submittedName>
        <fullName evidence="2">Uncharacterized protein</fullName>
    </submittedName>
</protein>
<gene>
    <name evidence="2" type="ORF">VFPPC_11190</name>
</gene>
<dbReference type="RefSeq" id="XP_018140337.1">
    <property type="nucleotide sequence ID" value="XM_018289446.1"/>
</dbReference>
<evidence type="ECO:0000256" key="1">
    <source>
        <dbReference type="SAM" id="MobiDB-lite"/>
    </source>
</evidence>
<proteinExistence type="predicted"/>
<sequence length="159" mass="17094">MSLSEQKGNPATADRQPQTEVSAPPAYQQQHGDSASAPASAPLPQNVTRPYPQYQSQMQNTGMAVGGMVGAVGPGSVGGDTVTGGVVGGIVGQRLAQAENHAFYRDQAMQYREGRAAGTIPPPKELYEGEKASWWSKEGRAQRRAERWERRAKRRDGAD</sequence>
<feature type="region of interest" description="Disordered" evidence="1">
    <location>
        <begin position="116"/>
        <end position="159"/>
    </location>
</feature>
<dbReference type="GeneID" id="28853440"/>
<dbReference type="EMBL" id="LSBJ02000006">
    <property type="protein sequence ID" value="OAQ62757.1"/>
    <property type="molecule type" value="Genomic_DNA"/>
</dbReference>
<dbReference type="Proteomes" id="UP000078397">
    <property type="component" value="Unassembled WGS sequence"/>
</dbReference>
<evidence type="ECO:0000313" key="3">
    <source>
        <dbReference type="Proteomes" id="UP000078397"/>
    </source>
</evidence>
<dbReference type="OrthoDB" id="5153798at2759"/>